<name>A0ACB0IUZ7_TRIPR</name>
<gene>
    <name evidence="1" type="ORF">MILVUS5_LOCUS6877</name>
</gene>
<accession>A0ACB0IUZ7</accession>
<comment type="caution">
    <text evidence="1">The sequence shown here is derived from an EMBL/GenBank/DDBJ whole genome shotgun (WGS) entry which is preliminary data.</text>
</comment>
<dbReference type="EMBL" id="CASHSV030000002">
    <property type="protein sequence ID" value="CAJ2636366.1"/>
    <property type="molecule type" value="Genomic_DNA"/>
</dbReference>
<organism evidence="1 2">
    <name type="scientific">Trifolium pratense</name>
    <name type="common">Red clover</name>
    <dbReference type="NCBI Taxonomy" id="57577"/>
    <lineage>
        <taxon>Eukaryota</taxon>
        <taxon>Viridiplantae</taxon>
        <taxon>Streptophyta</taxon>
        <taxon>Embryophyta</taxon>
        <taxon>Tracheophyta</taxon>
        <taxon>Spermatophyta</taxon>
        <taxon>Magnoliopsida</taxon>
        <taxon>eudicotyledons</taxon>
        <taxon>Gunneridae</taxon>
        <taxon>Pentapetalae</taxon>
        <taxon>rosids</taxon>
        <taxon>fabids</taxon>
        <taxon>Fabales</taxon>
        <taxon>Fabaceae</taxon>
        <taxon>Papilionoideae</taxon>
        <taxon>50 kb inversion clade</taxon>
        <taxon>NPAAA clade</taxon>
        <taxon>Hologalegina</taxon>
        <taxon>IRL clade</taxon>
        <taxon>Trifolieae</taxon>
        <taxon>Trifolium</taxon>
    </lineage>
</organism>
<keyword evidence="2" id="KW-1185">Reference proteome</keyword>
<dbReference type="Proteomes" id="UP001177021">
    <property type="component" value="Unassembled WGS sequence"/>
</dbReference>
<evidence type="ECO:0000313" key="1">
    <source>
        <dbReference type="EMBL" id="CAJ2636366.1"/>
    </source>
</evidence>
<evidence type="ECO:0000313" key="2">
    <source>
        <dbReference type="Proteomes" id="UP001177021"/>
    </source>
</evidence>
<sequence>MSLYLNHGVFINVKNAFLHGNLEQTVYMHQPPRFRNPQFPDHVCLLKKFLYGFKQAPCAWYQRFTDYVATMSFSHSVSDHSLFIYHHGNDIVYILLYVDDIILDASSDTLRSSIMAQLSSEFAMKDLGPLSYFLGVSVTRHSEGIFLSQKKYVEEIIERFGMSSCKPPTTPIDEYRGVANVVAESCWLHNLLLKLCCHVTKAILVYCANISAVYLSDNPVQHQRTKHIEIWIYIS</sequence>
<proteinExistence type="predicted"/>
<reference evidence="1" key="1">
    <citation type="submission" date="2023-10" db="EMBL/GenBank/DDBJ databases">
        <authorList>
            <person name="Rodriguez Cubillos JULIANA M."/>
            <person name="De Vega J."/>
        </authorList>
    </citation>
    <scope>NUCLEOTIDE SEQUENCE</scope>
</reference>
<protein>
    <submittedName>
        <fullName evidence="1">Uncharacterized protein</fullName>
    </submittedName>
</protein>